<dbReference type="EMBL" id="MEUB01000007">
    <property type="protein sequence ID" value="OGC24723.1"/>
    <property type="molecule type" value="Genomic_DNA"/>
</dbReference>
<accession>A0A1F4SYA4</accession>
<sequence>MIQPIPIGTQQTSYPRKQEEIAFETPQDSAITEDLYEVTPTLVDFVKEIISTSRITNKEQLARILVIHIIPPRSSFKVNGKRFIGSPVGLNLQFVLYSSNPKGEGRTKFGFFTPTEIIKARQQGILVETECMEAAALLTTLYRIGACVLDNKNPYTAGRDEKLAHLEINRKRTHSWPVINLRVGDENKWVKIDLTKEAFKFEPTRQRLKASKSLSPKEASREQLISAAYLFLFQENQERMLSCLKAAYSLDPSDKKTKEKYLEALMASGLTAFTKGALDTSYSCYTQAYSLNPYNPEILINIANILAEQKNYQGAMLAYANAVNRLNTGLLTWEKRKLLGIAHKNMGTIKENLGEKNEAVEYYMMAASFGNKIAAQRLSEITPRE</sequence>
<comment type="caution">
    <text evidence="1">The sequence shown here is derived from an EMBL/GenBank/DDBJ whole genome shotgun (WGS) entry which is preliminary data.</text>
</comment>
<reference evidence="1 2" key="1">
    <citation type="journal article" date="2016" name="Nat. Commun.">
        <title>Thousands of microbial genomes shed light on interconnected biogeochemical processes in an aquifer system.</title>
        <authorList>
            <person name="Anantharaman K."/>
            <person name="Brown C.T."/>
            <person name="Hug L.A."/>
            <person name="Sharon I."/>
            <person name="Castelle C.J."/>
            <person name="Probst A.J."/>
            <person name="Thomas B.C."/>
            <person name="Singh A."/>
            <person name="Wilkins M.J."/>
            <person name="Karaoz U."/>
            <person name="Brodie E.L."/>
            <person name="Williams K.H."/>
            <person name="Hubbard S.S."/>
            <person name="Banfield J.F."/>
        </authorList>
    </citation>
    <scope>NUCLEOTIDE SEQUENCE [LARGE SCALE GENOMIC DNA]</scope>
</reference>
<dbReference type="STRING" id="1802579.A2310_04480"/>
<name>A0A1F4SYA4_UNCSA</name>
<dbReference type="SMART" id="SM00028">
    <property type="entry name" value="TPR"/>
    <property type="match status" value="4"/>
</dbReference>
<dbReference type="InterPro" id="IPR011990">
    <property type="entry name" value="TPR-like_helical_dom_sf"/>
</dbReference>
<proteinExistence type="predicted"/>
<dbReference type="AlphaFoldDB" id="A0A1F4SYA4"/>
<gene>
    <name evidence="1" type="ORF">A2310_04480</name>
</gene>
<protein>
    <submittedName>
        <fullName evidence="1">Uncharacterized protein</fullName>
    </submittedName>
</protein>
<evidence type="ECO:0000313" key="1">
    <source>
        <dbReference type="EMBL" id="OGC24723.1"/>
    </source>
</evidence>
<dbReference type="Gene3D" id="1.25.40.10">
    <property type="entry name" value="Tetratricopeptide repeat domain"/>
    <property type="match status" value="1"/>
</dbReference>
<evidence type="ECO:0000313" key="2">
    <source>
        <dbReference type="Proteomes" id="UP000178417"/>
    </source>
</evidence>
<dbReference type="SUPFAM" id="SSF48452">
    <property type="entry name" value="TPR-like"/>
    <property type="match status" value="1"/>
</dbReference>
<organism evidence="1 2">
    <name type="scientific">candidate division WOR-1 bacterium RIFOXYB2_FULL_37_13</name>
    <dbReference type="NCBI Taxonomy" id="1802579"/>
    <lineage>
        <taxon>Bacteria</taxon>
        <taxon>Bacillati</taxon>
        <taxon>Saganbacteria</taxon>
    </lineage>
</organism>
<dbReference type="InterPro" id="IPR019734">
    <property type="entry name" value="TPR_rpt"/>
</dbReference>
<dbReference type="Proteomes" id="UP000178417">
    <property type="component" value="Unassembled WGS sequence"/>
</dbReference>